<reference evidence="2" key="1">
    <citation type="submission" date="2015-09" db="EMBL/GenBank/DDBJ databases">
        <authorList>
            <person name="Jackson K.R."/>
            <person name="Lunt B.L."/>
            <person name="Fisher J.N.B."/>
            <person name="Gardner A.V."/>
            <person name="Bailey M.E."/>
            <person name="Deus L.M."/>
            <person name="Earl A.S."/>
            <person name="Gibby P.D."/>
            <person name="Hartmann K.A."/>
            <person name="Liu J.E."/>
            <person name="Manci A.M."/>
            <person name="Nielsen D.A."/>
            <person name="Solomon M.B."/>
            <person name="Breakwell D.P."/>
            <person name="Burnett S.H."/>
            <person name="Grose J.H."/>
        </authorList>
    </citation>
    <scope>NUCLEOTIDE SEQUENCE [LARGE SCALE GENOMIC DNA]</scope>
    <source>
        <strain evidence="2">KCOM 1279</strain>
    </source>
</reference>
<dbReference type="PATRIC" id="fig|76859.3.peg.308"/>
<reference evidence="3" key="2">
    <citation type="submission" date="2015-09" db="EMBL/GenBank/DDBJ databases">
        <authorList>
            <person name="Kook J.-K."/>
            <person name="Park S.-N."/>
            <person name="Lim Y.K."/>
            <person name="Jo E."/>
        </authorList>
    </citation>
    <scope>NUCLEOTIDE SEQUENCE [LARGE SCALE GENOMIC DNA]</scope>
    <source>
        <strain evidence="3">KCOM 1279</strain>
    </source>
</reference>
<evidence type="ECO:0000313" key="1">
    <source>
        <dbReference type="EMBL" id="ALF16948.1"/>
    </source>
</evidence>
<organism evidence="2 3">
    <name type="scientific">Fusobacterium animalis</name>
    <dbReference type="NCBI Taxonomy" id="76859"/>
    <lineage>
        <taxon>Bacteria</taxon>
        <taxon>Fusobacteriati</taxon>
        <taxon>Fusobacteriota</taxon>
        <taxon>Fusobacteriia</taxon>
        <taxon>Fusobacteriales</taxon>
        <taxon>Fusobacteriaceae</taxon>
        <taxon>Fusobacterium</taxon>
    </lineage>
</organism>
<dbReference type="EMBL" id="CP012713">
    <property type="protein sequence ID" value="ALF17430.1"/>
    <property type="molecule type" value="Genomic_DNA"/>
</dbReference>
<accession>A0A0M4RW38</accession>
<evidence type="ECO:0000313" key="3">
    <source>
        <dbReference type="Proteomes" id="UP000063147"/>
    </source>
</evidence>
<protein>
    <submittedName>
        <fullName evidence="2">Uncharacterized protein</fullName>
    </submittedName>
</protein>
<dbReference type="Proteomes" id="UP000063147">
    <property type="component" value="Chromosome"/>
</dbReference>
<name>A0A0M4RW38_9FUSO</name>
<sequence length="69" mass="8039">MSFIKAVFADGTIEILNLTHIKSIEIEEDSIDLIATDEDEYCYSDNLKSRFYITNFNEIKEKLLKLCDD</sequence>
<proteinExistence type="predicted"/>
<dbReference type="EMBL" id="CP012713">
    <property type="protein sequence ID" value="ALF16948.1"/>
    <property type="molecule type" value="Genomic_DNA"/>
</dbReference>
<evidence type="ECO:0000313" key="2">
    <source>
        <dbReference type="EMBL" id="ALF17430.1"/>
    </source>
</evidence>
<dbReference type="RefSeq" id="WP_060675651.1">
    <property type="nucleotide sequence ID" value="NZ_CP012713.1"/>
</dbReference>
<gene>
    <name evidence="1" type="ORF">RN98_01555</name>
    <name evidence="2" type="ORF">RN98_04335</name>
</gene>
<dbReference type="AlphaFoldDB" id="A0A0M4RW38"/>